<dbReference type="Proteomes" id="UP000008141">
    <property type="component" value="Unassembled WGS sequence"/>
</dbReference>
<evidence type="ECO:0000256" key="5">
    <source>
        <dbReference type="SAM" id="MobiDB-lite"/>
    </source>
</evidence>
<evidence type="ECO:0000256" key="4">
    <source>
        <dbReference type="ARBA" id="ARBA00023136"/>
    </source>
</evidence>
<dbReference type="Gene3D" id="1.10.3080.10">
    <property type="entry name" value="Clc chloride channel"/>
    <property type="match status" value="1"/>
</dbReference>
<evidence type="ECO:0000256" key="3">
    <source>
        <dbReference type="ARBA" id="ARBA00022989"/>
    </source>
</evidence>
<keyword evidence="3 6" id="KW-1133">Transmembrane helix</keyword>
<keyword evidence="8" id="KW-1185">Reference proteome</keyword>
<dbReference type="EMBL" id="GL433843">
    <property type="protein sequence ID" value="EFN55978.1"/>
    <property type="molecule type" value="Genomic_DNA"/>
</dbReference>
<evidence type="ECO:0000313" key="8">
    <source>
        <dbReference type="Proteomes" id="UP000008141"/>
    </source>
</evidence>
<dbReference type="Pfam" id="PF00654">
    <property type="entry name" value="Voltage_CLC"/>
    <property type="match status" value="1"/>
</dbReference>
<proteinExistence type="predicted"/>
<sequence length="514" mass="52765">MSEAKLQQEAEQSAAEQPGTPLAAAGSGATDPADAGHDDALDAPLFDPPFAPLKAPYVFWQDVALLSLTGGFMGVFGYSFLKAISEGTDAWMRADGNSGYPDDPSSLHFGAGRWWWILMVAGMGLAVGLVRAVVRLETAPSFIQELRSMHVDPKVAAKSTVITLISLLGAVPMGPEAGLGAAAGTVATLVCRRRSFRQQATLRRRLYVLSTMCSAFAAFLPSPFVAVLMTMELSQPFDTLGLTHVHLALVLTFGATASFAAYYGIAGYTYYSPAIFLTDIVSGSYDQMFIVQGALIGIGGAAFGVVYILFAGFVQVAVRAARAKLDTAVGRWPRVVVMATAGGAAIGALGWAMPLVLTDGSSQLPTVMRSGAEVGSGVLAASAFAKALAYHIAGECGFSGGIFLPMLSMSSLLGQVVVNSTGINAAMAQSCSAIALGAALIPAPFMLALLANSLALVGPQGLVPIFTTAATAHLLCIGIGVPQGLLARAAAQRAAKAAASAAAAATVNGQEVEP</sequence>
<dbReference type="InterPro" id="IPR001807">
    <property type="entry name" value="ClC"/>
</dbReference>
<feature type="transmembrane region" description="Helical" evidence="6">
    <location>
        <begin position="247"/>
        <end position="268"/>
    </location>
</feature>
<dbReference type="GO" id="GO:0016020">
    <property type="term" value="C:membrane"/>
    <property type="evidence" value="ECO:0007669"/>
    <property type="project" value="UniProtKB-SubCell"/>
</dbReference>
<gene>
    <name evidence="7" type="ORF">CHLNCDRAFT_145325</name>
</gene>
<feature type="compositionally biased region" description="Low complexity" evidence="5">
    <location>
        <begin position="1"/>
        <end position="17"/>
    </location>
</feature>
<name>E1ZE66_CHLVA</name>
<dbReference type="AlphaFoldDB" id="E1ZE66"/>
<dbReference type="OrthoDB" id="514608at2759"/>
<dbReference type="GeneID" id="17355297"/>
<feature type="transmembrane region" description="Helical" evidence="6">
    <location>
        <begin position="206"/>
        <end position="227"/>
    </location>
</feature>
<feature type="transmembrane region" description="Helical" evidence="6">
    <location>
        <begin position="335"/>
        <end position="358"/>
    </location>
</feature>
<feature type="region of interest" description="Disordered" evidence="5">
    <location>
        <begin position="1"/>
        <end position="38"/>
    </location>
</feature>
<feature type="transmembrane region" description="Helical" evidence="6">
    <location>
        <begin position="289"/>
        <end position="315"/>
    </location>
</feature>
<dbReference type="InterPro" id="IPR014743">
    <property type="entry name" value="Cl-channel_core"/>
</dbReference>
<dbReference type="SUPFAM" id="SSF81340">
    <property type="entry name" value="Clc chloride channel"/>
    <property type="match status" value="1"/>
</dbReference>
<protein>
    <recommendedName>
        <fullName evidence="9">Chloride channel protein</fullName>
    </recommendedName>
</protein>
<dbReference type="InParanoid" id="E1ZE66"/>
<evidence type="ECO:0000256" key="2">
    <source>
        <dbReference type="ARBA" id="ARBA00022692"/>
    </source>
</evidence>
<feature type="transmembrane region" description="Helical" evidence="6">
    <location>
        <begin position="370"/>
        <end position="392"/>
    </location>
</feature>
<keyword evidence="2 6" id="KW-0812">Transmembrane</keyword>
<dbReference type="KEGG" id="cvr:CHLNCDRAFT_145325"/>
<keyword evidence="4 6" id="KW-0472">Membrane</keyword>
<comment type="subcellular location">
    <subcellularLocation>
        <location evidence="1">Membrane</location>
        <topology evidence="1">Multi-pass membrane protein</topology>
    </subcellularLocation>
</comment>
<feature type="transmembrane region" description="Helical" evidence="6">
    <location>
        <begin position="430"/>
        <end position="451"/>
    </location>
</feature>
<feature type="transmembrane region" description="Helical" evidence="6">
    <location>
        <begin position="114"/>
        <end position="134"/>
    </location>
</feature>
<feature type="transmembrane region" description="Helical" evidence="6">
    <location>
        <begin position="398"/>
        <end position="418"/>
    </location>
</feature>
<dbReference type="RefSeq" id="XP_005848080.1">
    <property type="nucleotide sequence ID" value="XM_005848018.1"/>
</dbReference>
<evidence type="ECO:0000256" key="1">
    <source>
        <dbReference type="ARBA" id="ARBA00004141"/>
    </source>
</evidence>
<evidence type="ECO:0008006" key="9">
    <source>
        <dbReference type="Google" id="ProtNLM"/>
    </source>
</evidence>
<organism evidence="8">
    <name type="scientific">Chlorella variabilis</name>
    <name type="common">Green alga</name>
    <dbReference type="NCBI Taxonomy" id="554065"/>
    <lineage>
        <taxon>Eukaryota</taxon>
        <taxon>Viridiplantae</taxon>
        <taxon>Chlorophyta</taxon>
        <taxon>core chlorophytes</taxon>
        <taxon>Trebouxiophyceae</taxon>
        <taxon>Chlorellales</taxon>
        <taxon>Chlorellaceae</taxon>
        <taxon>Chlorella clade</taxon>
        <taxon>Chlorella</taxon>
    </lineage>
</organism>
<dbReference type="GO" id="GO:0015108">
    <property type="term" value="F:chloride transmembrane transporter activity"/>
    <property type="evidence" value="ECO:0007669"/>
    <property type="project" value="InterPro"/>
</dbReference>
<evidence type="ECO:0000256" key="6">
    <source>
        <dbReference type="SAM" id="Phobius"/>
    </source>
</evidence>
<feature type="transmembrane region" description="Helical" evidence="6">
    <location>
        <begin position="63"/>
        <end position="81"/>
    </location>
</feature>
<feature type="transmembrane region" description="Helical" evidence="6">
    <location>
        <begin position="463"/>
        <end position="486"/>
    </location>
</feature>
<dbReference type="eggNOG" id="ENOG502SNMB">
    <property type="taxonomic scope" value="Eukaryota"/>
</dbReference>
<evidence type="ECO:0000313" key="7">
    <source>
        <dbReference type="EMBL" id="EFN55978.1"/>
    </source>
</evidence>
<reference evidence="7 8" key="1">
    <citation type="journal article" date="2010" name="Plant Cell">
        <title>The Chlorella variabilis NC64A genome reveals adaptation to photosymbiosis, coevolution with viruses, and cryptic sex.</title>
        <authorList>
            <person name="Blanc G."/>
            <person name="Duncan G."/>
            <person name="Agarkova I."/>
            <person name="Borodovsky M."/>
            <person name="Gurnon J."/>
            <person name="Kuo A."/>
            <person name="Lindquist E."/>
            <person name="Lucas S."/>
            <person name="Pangilinan J."/>
            <person name="Polle J."/>
            <person name="Salamov A."/>
            <person name="Terry A."/>
            <person name="Yamada T."/>
            <person name="Dunigan D.D."/>
            <person name="Grigoriev I.V."/>
            <person name="Claverie J.M."/>
            <person name="Van Etten J.L."/>
        </authorList>
    </citation>
    <scope>NUCLEOTIDE SEQUENCE [LARGE SCALE GENOMIC DNA]</scope>
    <source>
        <strain evidence="7 8">NC64A</strain>
    </source>
</reference>
<accession>E1ZE66</accession>